<reference evidence="2" key="1">
    <citation type="journal article" date="2014" name="PLoS ONE">
        <title>Transcriptome-Based Identification of ABC Transporters in the Western Tarnished Plant Bug Lygus hesperus.</title>
        <authorList>
            <person name="Hull J.J."/>
            <person name="Chaney K."/>
            <person name="Geib S.M."/>
            <person name="Fabrick J.A."/>
            <person name="Brent C.S."/>
            <person name="Walsh D."/>
            <person name="Lavine L.C."/>
        </authorList>
    </citation>
    <scope>NUCLEOTIDE SEQUENCE</scope>
</reference>
<dbReference type="EMBL" id="GBHO01007677">
    <property type="protein sequence ID" value="JAG35927.1"/>
    <property type="molecule type" value="Transcribed_RNA"/>
</dbReference>
<feature type="compositionally biased region" description="Polar residues" evidence="1">
    <location>
        <begin position="752"/>
        <end position="779"/>
    </location>
</feature>
<dbReference type="AlphaFoldDB" id="A0A0A9X404"/>
<feature type="compositionally biased region" description="Polar residues" evidence="1">
    <location>
        <begin position="291"/>
        <end position="303"/>
    </location>
</feature>
<evidence type="ECO:0000313" key="3">
    <source>
        <dbReference type="EMBL" id="JAG35927.1"/>
    </source>
</evidence>
<organism evidence="2">
    <name type="scientific">Lygus hesperus</name>
    <name type="common">Western plant bug</name>
    <dbReference type="NCBI Taxonomy" id="30085"/>
    <lineage>
        <taxon>Eukaryota</taxon>
        <taxon>Metazoa</taxon>
        <taxon>Ecdysozoa</taxon>
        <taxon>Arthropoda</taxon>
        <taxon>Hexapoda</taxon>
        <taxon>Insecta</taxon>
        <taxon>Pterygota</taxon>
        <taxon>Neoptera</taxon>
        <taxon>Paraneoptera</taxon>
        <taxon>Hemiptera</taxon>
        <taxon>Heteroptera</taxon>
        <taxon>Panheteroptera</taxon>
        <taxon>Cimicomorpha</taxon>
        <taxon>Miridae</taxon>
        <taxon>Mirini</taxon>
        <taxon>Lygus</taxon>
    </lineage>
</organism>
<feature type="region of interest" description="Disordered" evidence="1">
    <location>
        <begin position="702"/>
        <end position="813"/>
    </location>
</feature>
<proteinExistence type="predicted"/>
<feature type="compositionally biased region" description="Polar residues" evidence="1">
    <location>
        <begin position="714"/>
        <end position="739"/>
    </location>
</feature>
<feature type="compositionally biased region" description="Basic residues" evidence="1">
    <location>
        <begin position="414"/>
        <end position="427"/>
    </location>
</feature>
<dbReference type="EMBL" id="GBHO01031769">
    <property type="protein sequence ID" value="JAG11835.1"/>
    <property type="molecule type" value="Transcribed_RNA"/>
</dbReference>
<feature type="compositionally biased region" description="Basic residues" evidence="1">
    <location>
        <begin position="780"/>
        <end position="792"/>
    </location>
</feature>
<feature type="compositionally biased region" description="Low complexity" evidence="1">
    <location>
        <begin position="428"/>
        <end position="440"/>
    </location>
</feature>
<evidence type="ECO:0000256" key="1">
    <source>
        <dbReference type="SAM" id="MobiDB-lite"/>
    </source>
</evidence>
<protein>
    <submittedName>
        <fullName evidence="2">Uncharacterized protein</fullName>
    </submittedName>
</protein>
<name>A0A0A9X404_LYGHE</name>
<feature type="region of interest" description="Disordered" evidence="1">
    <location>
        <begin position="523"/>
        <end position="583"/>
    </location>
</feature>
<feature type="compositionally biased region" description="Polar residues" evidence="1">
    <location>
        <begin position="448"/>
        <end position="461"/>
    </location>
</feature>
<feature type="compositionally biased region" description="Polar residues" evidence="1">
    <location>
        <begin position="803"/>
        <end position="813"/>
    </location>
</feature>
<feature type="compositionally biased region" description="Basic and acidic residues" evidence="1">
    <location>
        <begin position="1"/>
        <end position="18"/>
    </location>
</feature>
<feature type="compositionally biased region" description="Low complexity" evidence="1">
    <location>
        <begin position="376"/>
        <end position="385"/>
    </location>
</feature>
<reference evidence="2" key="2">
    <citation type="submission" date="2014-07" db="EMBL/GenBank/DDBJ databases">
        <authorList>
            <person name="Hull J."/>
        </authorList>
    </citation>
    <scope>NUCLEOTIDE SEQUENCE</scope>
</reference>
<gene>
    <name evidence="3" type="ORF">CM83_97130</name>
    <name evidence="2" type="ORF">CM83_97135</name>
</gene>
<sequence length="845" mass="92672">MNKDSEECRRSDCQDKVIVDNPPDEQENSLDGQSSSSKTCLKLEQVDESLMRALIVKYFTKQKSDSDNTLPEKCDQFWFKDSKEIVGDVSEDEAPSSRFSKLCASNFIRLGSSLIGYPAMSWFQNGDPECPTRLEEFSVDQDGTEPMPVQIWITEKSHPTLHDLKNDAFLKMCAVGEINRSDLMEQHRAYLNIDGNIEYFSKAATQKEGISDFVDHFQQTGNFELNRKEYSASWESIIRALSLTPQYVNSVEGTSDSKHKFQYKGKAEGCDLKKYPVSEDHGLEDITVATKVSSDESSNQMSKSDVPDLSVADSSCGTEDNFKNDEIGVEMTGNNNTKNKGSGKGTPKKSKGPTKDAGPFQGTSTQPDGPKKDPRSSQSYSSKSKSPTEEVNISSSSASSKSKGPENGAESAVKRQRKKRWRGRQKTKGSTSDGSTESSSFPAEVGKTPSTSVAESSSDPSQGKILDEEVVTDDVVQRCIPAFFGKLPSATNGFARHSVANCSSQSDLIGALKLQPVTRSASEQGLSDATAPRSNLLVGAGPSTSKTSAPPLGAIPARASVPLDARSTSTTRDARPSPIQQDVRYFSQEDRSPGVKSVLQYYSNRPDEFGRLVTNSMESMTIDQRTHAINIIWDVLVEGNNNSLCQYTRLSGIRNGPGSGKEVFRMGPSHVSDSLQIGNTGVLNEQSSMSYGFPPSLLTAQTASKKPSQGFEGATQTQSLPPQKQSAPPVQKKPQSGQDGQKRLPKRRKPRNNTAICQINRRSTSLRSQKRTPTSANVSKRNRLRGWKKTKRSSPPSRLPLGNSFSTNVKRASRKSINMSSTLRTGLRKSKKRLIRKRRKSLNCC</sequence>
<feature type="region of interest" description="Disordered" evidence="1">
    <location>
        <begin position="1"/>
        <end position="37"/>
    </location>
</feature>
<evidence type="ECO:0000313" key="2">
    <source>
        <dbReference type="EMBL" id="JAG11835.1"/>
    </source>
</evidence>
<feature type="region of interest" description="Disordered" evidence="1">
    <location>
        <begin position="291"/>
        <end position="466"/>
    </location>
</feature>
<accession>A0A0A9X404</accession>